<dbReference type="EMBL" id="CACRSY010000009">
    <property type="protein sequence ID" value="VYT02120.1"/>
    <property type="molecule type" value="Genomic_DNA"/>
</dbReference>
<dbReference type="AlphaFoldDB" id="A0A6N2T9C3"/>
<proteinExistence type="predicted"/>
<keyword evidence="3" id="KW-0902">Two-component regulatory system</keyword>
<keyword evidence="6" id="KW-0804">Transcription</keyword>
<evidence type="ECO:0000256" key="7">
    <source>
        <dbReference type="ARBA" id="ARBA00024867"/>
    </source>
</evidence>
<keyword evidence="4" id="KW-0805">Transcription regulation</keyword>
<evidence type="ECO:0000256" key="9">
    <source>
        <dbReference type="PROSITE-ProRule" id="PRU01091"/>
    </source>
</evidence>
<dbReference type="CDD" id="cd00383">
    <property type="entry name" value="trans_reg_C"/>
    <property type="match status" value="1"/>
</dbReference>
<dbReference type="GO" id="GO:0000156">
    <property type="term" value="F:phosphorelay response regulator activity"/>
    <property type="evidence" value="ECO:0007669"/>
    <property type="project" value="TreeGrafter"/>
</dbReference>
<dbReference type="PROSITE" id="PS50110">
    <property type="entry name" value="RESPONSE_REGULATORY"/>
    <property type="match status" value="1"/>
</dbReference>
<dbReference type="InterPro" id="IPR011006">
    <property type="entry name" value="CheY-like_superfamily"/>
</dbReference>
<evidence type="ECO:0000256" key="4">
    <source>
        <dbReference type="ARBA" id="ARBA00023015"/>
    </source>
</evidence>
<evidence type="ECO:0000256" key="2">
    <source>
        <dbReference type="ARBA" id="ARBA00022553"/>
    </source>
</evidence>
<dbReference type="Gene3D" id="1.10.10.10">
    <property type="entry name" value="Winged helix-like DNA-binding domain superfamily/Winged helix DNA-binding domain"/>
    <property type="match status" value="1"/>
</dbReference>
<dbReference type="RefSeq" id="WP_004221263.1">
    <property type="nucleotide sequence ID" value="NZ_CACRSY010000009.1"/>
</dbReference>
<dbReference type="CDD" id="cd17574">
    <property type="entry name" value="REC_OmpR"/>
    <property type="match status" value="1"/>
</dbReference>
<keyword evidence="2 8" id="KW-0597">Phosphoprotein</keyword>
<dbReference type="GO" id="GO:0000976">
    <property type="term" value="F:transcription cis-regulatory region binding"/>
    <property type="evidence" value="ECO:0007669"/>
    <property type="project" value="TreeGrafter"/>
</dbReference>
<dbReference type="InterPro" id="IPR001867">
    <property type="entry name" value="OmpR/PhoB-type_DNA-bd"/>
</dbReference>
<dbReference type="Pfam" id="PF00072">
    <property type="entry name" value="Response_reg"/>
    <property type="match status" value="1"/>
</dbReference>
<evidence type="ECO:0000259" key="11">
    <source>
        <dbReference type="PROSITE" id="PS51755"/>
    </source>
</evidence>
<evidence type="ECO:0000313" key="12">
    <source>
        <dbReference type="EMBL" id="VYT02120.1"/>
    </source>
</evidence>
<feature type="domain" description="Response regulatory" evidence="10">
    <location>
        <begin position="3"/>
        <end position="116"/>
    </location>
</feature>
<dbReference type="Gene3D" id="3.40.50.2300">
    <property type="match status" value="1"/>
</dbReference>
<organism evidence="12">
    <name type="scientific">Blautia hansenii</name>
    <name type="common">Ruminococcus hansenii</name>
    <dbReference type="NCBI Taxonomy" id="1322"/>
    <lineage>
        <taxon>Bacteria</taxon>
        <taxon>Bacillati</taxon>
        <taxon>Bacillota</taxon>
        <taxon>Clostridia</taxon>
        <taxon>Lachnospirales</taxon>
        <taxon>Lachnospiraceae</taxon>
        <taxon>Blautia</taxon>
    </lineage>
</organism>
<dbReference type="InterPro" id="IPR036388">
    <property type="entry name" value="WH-like_DNA-bd_sf"/>
</dbReference>
<dbReference type="SMART" id="SM00448">
    <property type="entry name" value="REC"/>
    <property type="match status" value="1"/>
</dbReference>
<dbReference type="PANTHER" id="PTHR48111">
    <property type="entry name" value="REGULATOR OF RPOS"/>
    <property type="match status" value="1"/>
</dbReference>
<feature type="modified residue" description="4-aspartylphosphate" evidence="8">
    <location>
        <position position="52"/>
    </location>
</feature>
<evidence type="ECO:0000256" key="5">
    <source>
        <dbReference type="ARBA" id="ARBA00023125"/>
    </source>
</evidence>
<dbReference type="SUPFAM" id="SSF46894">
    <property type="entry name" value="C-terminal effector domain of the bipartite response regulators"/>
    <property type="match status" value="1"/>
</dbReference>
<dbReference type="PANTHER" id="PTHR48111:SF40">
    <property type="entry name" value="PHOSPHATE REGULON TRANSCRIPTIONAL REGULATORY PROTEIN PHOB"/>
    <property type="match status" value="1"/>
</dbReference>
<sequence length="223" mass="25763">MSRITIVEDDCFMREELADILEKEGYEVTQIRDFQNVYEEIQKSRPALVLLDINLPQKSGFEICKQLKEKNLCSVIILTSRIQIEDEIHGLKLGADDFLTKPYHKGRLLARIENTLQRFSGFEGILKGNGFYLDKHTYTLYTGNCSKVLPEKEGKILEVLLEHSGEIVSKEDLFLMVWGTQVYVDENILQVNMTRLRKTLNTLGLKNMVQTVRGRGYLWNGEE</sequence>
<dbReference type="InterPro" id="IPR016032">
    <property type="entry name" value="Sig_transdc_resp-reg_C-effctor"/>
</dbReference>
<dbReference type="SUPFAM" id="SSF52172">
    <property type="entry name" value="CheY-like"/>
    <property type="match status" value="1"/>
</dbReference>
<reference evidence="12" key="1">
    <citation type="submission" date="2019-11" db="EMBL/GenBank/DDBJ databases">
        <authorList>
            <person name="Feng L."/>
        </authorList>
    </citation>
    <scope>NUCLEOTIDE SEQUENCE</scope>
    <source>
        <strain evidence="12">BhanseniiLFYP23</strain>
    </source>
</reference>
<dbReference type="SMART" id="SM00862">
    <property type="entry name" value="Trans_reg_C"/>
    <property type="match status" value="1"/>
</dbReference>
<evidence type="ECO:0000256" key="1">
    <source>
        <dbReference type="ARBA" id="ARBA00018672"/>
    </source>
</evidence>
<evidence type="ECO:0000259" key="10">
    <source>
        <dbReference type="PROSITE" id="PS50110"/>
    </source>
</evidence>
<evidence type="ECO:0000256" key="6">
    <source>
        <dbReference type="ARBA" id="ARBA00023163"/>
    </source>
</evidence>
<dbReference type="InterPro" id="IPR039420">
    <property type="entry name" value="WalR-like"/>
</dbReference>
<accession>A0A6N2T9C3</accession>
<evidence type="ECO:0000256" key="3">
    <source>
        <dbReference type="ARBA" id="ARBA00023012"/>
    </source>
</evidence>
<name>A0A6N2T9C3_BLAHA</name>
<dbReference type="InterPro" id="IPR001789">
    <property type="entry name" value="Sig_transdc_resp-reg_receiver"/>
</dbReference>
<feature type="domain" description="OmpR/PhoB-type" evidence="11">
    <location>
        <begin position="123"/>
        <end position="221"/>
    </location>
</feature>
<dbReference type="GO" id="GO:0005829">
    <property type="term" value="C:cytosol"/>
    <property type="evidence" value="ECO:0007669"/>
    <property type="project" value="TreeGrafter"/>
</dbReference>
<dbReference type="GO" id="GO:0032993">
    <property type="term" value="C:protein-DNA complex"/>
    <property type="evidence" value="ECO:0007669"/>
    <property type="project" value="TreeGrafter"/>
</dbReference>
<protein>
    <recommendedName>
        <fullName evidence="1">Stage 0 sporulation protein A homolog</fullName>
    </recommendedName>
</protein>
<keyword evidence="5 9" id="KW-0238">DNA-binding</keyword>
<dbReference type="GO" id="GO:0006355">
    <property type="term" value="P:regulation of DNA-templated transcription"/>
    <property type="evidence" value="ECO:0007669"/>
    <property type="project" value="InterPro"/>
</dbReference>
<evidence type="ECO:0000256" key="8">
    <source>
        <dbReference type="PROSITE-ProRule" id="PRU00169"/>
    </source>
</evidence>
<dbReference type="PROSITE" id="PS51755">
    <property type="entry name" value="OMPR_PHOB"/>
    <property type="match status" value="1"/>
</dbReference>
<dbReference type="Pfam" id="PF00486">
    <property type="entry name" value="Trans_reg_C"/>
    <property type="match status" value="1"/>
</dbReference>
<feature type="DNA-binding region" description="OmpR/PhoB-type" evidence="9">
    <location>
        <begin position="123"/>
        <end position="221"/>
    </location>
</feature>
<gene>
    <name evidence="12" type="primary">phoB_2</name>
    <name evidence="12" type="ORF">BHLFYP23_02492</name>
</gene>
<comment type="function">
    <text evidence="7">May play the central regulatory role in sporulation. It may be an element of the effector pathway responsible for the activation of sporulation genes in response to nutritional stress. Spo0A may act in concert with spo0H (a sigma factor) to control the expression of some genes that are critical to the sporulation process.</text>
</comment>